<feature type="chain" id="PRO_5021027082" description="Lipoprotein" evidence="1">
    <location>
        <begin position="23"/>
        <end position="285"/>
    </location>
</feature>
<dbReference type="RefSeq" id="WP_131447673.1">
    <property type="nucleotide sequence ID" value="NZ_SJZI01000008.1"/>
</dbReference>
<proteinExistence type="predicted"/>
<accession>A0A4V2NWK0</accession>
<dbReference type="EMBL" id="SJZI01000008">
    <property type="protein sequence ID" value="TCJ17652.1"/>
    <property type="molecule type" value="Genomic_DNA"/>
</dbReference>
<name>A0A4V2NWK0_9BACT</name>
<dbReference type="OrthoDB" id="638692at2"/>
<gene>
    <name evidence="2" type="ORF">EPD60_05540</name>
</gene>
<keyword evidence="3" id="KW-1185">Reference proteome</keyword>
<reference evidence="2 3" key="1">
    <citation type="submission" date="2019-03" db="EMBL/GenBank/DDBJ databases">
        <authorList>
            <person name="Kim M.K.M."/>
        </authorList>
    </citation>
    <scope>NUCLEOTIDE SEQUENCE [LARGE SCALE GENOMIC DNA]</scope>
    <source>
        <strain evidence="2 3">17J68-12</strain>
    </source>
</reference>
<dbReference type="InterPro" id="IPR046230">
    <property type="entry name" value="DUF6263"/>
</dbReference>
<protein>
    <recommendedName>
        <fullName evidence="4">Lipoprotein</fullName>
    </recommendedName>
</protein>
<feature type="signal peptide" evidence="1">
    <location>
        <begin position="1"/>
        <end position="22"/>
    </location>
</feature>
<keyword evidence="1" id="KW-0732">Signal</keyword>
<dbReference type="Proteomes" id="UP000295334">
    <property type="component" value="Unassembled WGS sequence"/>
</dbReference>
<organism evidence="2 3">
    <name type="scientific">Flaviaesturariibacter flavus</name>
    <dbReference type="NCBI Taxonomy" id="2502780"/>
    <lineage>
        <taxon>Bacteria</taxon>
        <taxon>Pseudomonadati</taxon>
        <taxon>Bacteroidota</taxon>
        <taxon>Chitinophagia</taxon>
        <taxon>Chitinophagales</taxon>
        <taxon>Chitinophagaceae</taxon>
        <taxon>Flaviaestuariibacter</taxon>
    </lineage>
</organism>
<sequence length="285" mass="30505">MKLFRRTLGAVLILSVALPACAQTKLFFNLQKGSTYLQRLDYDVESESSGQKVTIKLKGTYRVQVTGETDSTKILDVAYERIGMDMDLGTMTISGDSDVPANLDLADGANAASAVMGKMFAAMKGKTFQLTVNREGQVSAVKGMDALTDAVMASMDVPAEIKNGAREGFTKQFNESSIRQNFNQAFYIFPARGVKVGDSWSRAYDQDNAQVTTTYTVKTLGPKEVVLTTSSVIASTAGGPSIRGTGTGELLIDTKTGLVLRGQMVNNLDGDAKVTSKGSFEGTIK</sequence>
<comment type="caution">
    <text evidence="2">The sequence shown here is derived from an EMBL/GenBank/DDBJ whole genome shotgun (WGS) entry which is preliminary data.</text>
</comment>
<evidence type="ECO:0000256" key="1">
    <source>
        <dbReference type="SAM" id="SignalP"/>
    </source>
</evidence>
<dbReference type="Pfam" id="PF19777">
    <property type="entry name" value="DUF6263"/>
    <property type="match status" value="1"/>
</dbReference>
<dbReference type="AlphaFoldDB" id="A0A4V2NWK0"/>
<evidence type="ECO:0008006" key="4">
    <source>
        <dbReference type="Google" id="ProtNLM"/>
    </source>
</evidence>
<evidence type="ECO:0000313" key="2">
    <source>
        <dbReference type="EMBL" id="TCJ17652.1"/>
    </source>
</evidence>
<evidence type="ECO:0000313" key="3">
    <source>
        <dbReference type="Proteomes" id="UP000295334"/>
    </source>
</evidence>